<protein>
    <submittedName>
        <fullName evidence="4">16S rRNA (Guanine(966)-N(2))-methyltransferase RsmD</fullName>
        <ecNumber evidence="4">2.1.1.171</ecNumber>
    </submittedName>
</protein>
<dbReference type="InterPro" id="IPR004398">
    <property type="entry name" value="RNA_MeTrfase_RsmD"/>
</dbReference>
<dbReference type="NCBIfam" id="TIGR00095">
    <property type="entry name" value="16S rRNA (guanine(966)-N(2))-methyltransferase RsmD"/>
    <property type="match status" value="1"/>
</dbReference>
<dbReference type="PANTHER" id="PTHR43542">
    <property type="entry name" value="METHYLTRANSFERASE"/>
    <property type="match status" value="1"/>
</dbReference>
<evidence type="ECO:0000256" key="3">
    <source>
        <dbReference type="SAM" id="MobiDB-lite"/>
    </source>
</evidence>
<dbReference type="GO" id="GO:0052913">
    <property type="term" value="F:16S rRNA (guanine(966)-N(2))-methyltransferase activity"/>
    <property type="evidence" value="ECO:0007669"/>
    <property type="project" value="UniProtKB-EC"/>
</dbReference>
<dbReference type="EMBL" id="JACZDF010000006">
    <property type="protein sequence ID" value="MBD9700022.1"/>
    <property type="molecule type" value="Genomic_DNA"/>
</dbReference>
<dbReference type="SUPFAM" id="SSF53335">
    <property type="entry name" value="S-adenosyl-L-methionine-dependent methyltransferases"/>
    <property type="match status" value="1"/>
</dbReference>
<comment type="caution">
    <text evidence="4">The sequence shown here is derived from an EMBL/GenBank/DDBJ whole genome shotgun (WGS) entry which is preliminary data.</text>
</comment>
<dbReference type="Gene3D" id="3.40.50.150">
    <property type="entry name" value="Vaccinia Virus protein VP39"/>
    <property type="match status" value="1"/>
</dbReference>
<reference evidence="4 5" key="1">
    <citation type="submission" date="2020-09" db="EMBL/GenBank/DDBJ databases">
        <title>Flavimobilis rhizosphaerae sp. nov., isolated from rhizosphere soil of Spartina alterniflora.</title>
        <authorList>
            <person name="Hanqin C."/>
        </authorList>
    </citation>
    <scope>NUCLEOTIDE SEQUENCE [LARGE SCALE GENOMIC DNA]</scope>
    <source>
        <strain evidence="4 5">GY 10621</strain>
    </source>
</reference>
<evidence type="ECO:0000256" key="1">
    <source>
        <dbReference type="ARBA" id="ARBA00022603"/>
    </source>
</evidence>
<name>A0ABR9DSC4_9MICO</name>
<evidence type="ECO:0000256" key="2">
    <source>
        <dbReference type="ARBA" id="ARBA00022679"/>
    </source>
</evidence>
<keyword evidence="1 4" id="KW-0489">Methyltransferase</keyword>
<dbReference type="Pfam" id="PF03602">
    <property type="entry name" value="Cons_hypoth95"/>
    <property type="match status" value="1"/>
</dbReference>
<dbReference type="InterPro" id="IPR029063">
    <property type="entry name" value="SAM-dependent_MTases_sf"/>
</dbReference>
<dbReference type="CDD" id="cd02440">
    <property type="entry name" value="AdoMet_MTases"/>
    <property type="match status" value="1"/>
</dbReference>
<dbReference type="Proteomes" id="UP000642107">
    <property type="component" value="Unassembled WGS sequence"/>
</dbReference>
<sequence>MTRIVAGRAGGRSLKVPPKGTRPTSDRVREAMFSRLEHYDVVDGARVLDLFAGSGALGLEAASRGAAAVVLVDASRQAADVCRTNAAATGLTAVVTVVVDRAERVVAHPPAQPWDLVLVDPPYDLPDATVDALLEALAVDGALTPGAVVVVERSRRTAPPTWPTGWSEIAHKDYGETSIWYGGPDGDDAPA</sequence>
<gene>
    <name evidence="4" type="primary">rsmD</name>
    <name evidence="4" type="ORF">IGS67_11050</name>
</gene>
<evidence type="ECO:0000313" key="5">
    <source>
        <dbReference type="Proteomes" id="UP000642107"/>
    </source>
</evidence>
<evidence type="ECO:0000313" key="4">
    <source>
        <dbReference type="EMBL" id="MBD9700022.1"/>
    </source>
</evidence>
<keyword evidence="5" id="KW-1185">Reference proteome</keyword>
<accession>A0ABR9DSC4</accession>
<organism evidence="4 5">
    <name type="scientific">Flavimobilis rhizosphaerae</name>
    <dbReference type="NCBI Taxonomy" id="2775421"/>
    <lineage>
        <taxon>Bacteria</taxon>
        <taxon>Bacillati</taxon>
        <taxon>Actinomycetota</taxon>
        <taxon>Actinomycetes</taxon>
        <taxon>Micrococcales</taxon>
        <taxon>Jonesiaceae</taxon>
        <taxon>Flavimobilis</taxon>
    </lineage>
</organism>
<keyword evidence="2 4" id="KW-0808">Transferase</keyword>
<dbReference type="RefSeq" id="WP_192280908.1">
    <property type="nucleotide sequence ID" value="NZ_JACZDF010000006.1"/>
</dbReference>
<dbReference type="PANTHER" id="PTHR43542:SF1">
    <property type="entry name" value="METHYLTRANSFERASE"/>
    <property type="match status" value="1"/>
</dbReference>
<dbReference type="PIRSF" id="PIRSF004553">
    <property type="entry name" value="CHP00095"/>
    <property type="match status" value="1"/>
</dbReference>
<feature type="region of interest" description="Disordered" evidence="3">
    <location>
        <begin position="1"/>
        <end position="25"/>
    </location>
</feature>
<dbReference type="EC" id="2.1.1.171" evidence="4"/>
<proteinExistence type="predicted"/>